<gene>
    <name evidence="1" type="ORF">DD924_20805</name>
</gene>
<reference evidence="1 2" key="1">
    <citation type="journal article" date="2018" name="Vet. Microbiol.">
        <title>Clonal diversity and geographic distribution of methicillin-resistant Staphylococcus pseudintermedius from Australian animals: Discovery of novel sequence types.</title>
        <authorList>
            <person name="Worthing K.A."/>
            <person name="Abraham S."/>
            <person name="Coombs G.W."/>
            <person name="Pang S."/>
            <person name="Saputra S."/>
            <person name="Jordan D."/>
            <person name="Trott D.J."/>
            <person name="Norris J.M."/>
        </authorList>
    </citation>
    <scope>NUCLEOTIDE SEQUENCE [LARGE SCALE GENOMIC DNA]</scope>
    <source>
        <strain evidence="1 2">ST71 3</strain>
    </source>
</reference>
<organism evidence="1 2">
    <name type="scientific">Staphylococcus pseudintermedius</name>
    <dbReference type="NCBI Taxonomy" id="283734"/>
    <lineage>
        <taxon>Bacteria</taxon>
        <taxon>Bacillati</taxon>
        <taxon>Bacillota</taxon>
        <taxon>Bacilli</taxon>
        <taxon>Bacillales</taxon>
        <taxon>Staphylococcaceae</taxon>
        <taxon>Staphylococcus</taxon>
        <taxon>Staphylococcus intermedius group</taxon>
    </lineage>
</organism>
<proteinExistence type="predicted"/>
<accession>A0A317Z1R7</accession>
<dbReference type="Proteomes" id="UP000246351">
    <property type="component" value="Unassembled WGS sequence"/>
</dbReference>
<sequence length="80" mass="8698">VDIDNDSYVDMLVDFDSLAMTLDFELEIDVDADARFEAFVLVFTEAFSDACVEDSESASASLSVYQSQSASALKSTHASE</sequence>
<feature type="non-terminal residue" evidence="1">
    <location>
        <position position="1"/>
    </location>
</feature>
<evidence type="ECO:0000313" key="1">
    <source>
        <dbReference type="EMBL" id="PWZ92983.1"/>
    </source>
</evidence>
<dbReference type="AlphaFoldDB" id="A0A317Z1R7"/>
<feature type="non-terminal residue" evidence="1">
    <location>
        <position position="80"/>
    </location>
</feature>
<evidence type="ECO:0000313" key="2">
    <source>
        <dbReference type="Proteomes" id="UP000246351"/>
    </source>
</evidence>
<protein>
    <submittedName>
        <fullName evidence="1">Uncharacterized protein</fullName>
    </submittedName>
</protein>
<name>A0A317Z1R7_STAPS</name>
<dbReference type="EMBL" id="QEIV01002705">
    <property type="protein sequence ID" value="PWZ92983.1"/>
    <property type="molecule type" value="Genomic_DNA"/>
</dbReference>
<comment type="caution">
    <text evidence="1">The sequence shown here is derived from an EMBL/GenBank/DDBJ whole genome shotgun (WGS) entry which is preliminary data.</text>
</comment>